<protein>
    <submittedName>
        <fullName evidence="2">GNAT family N-acetyltransferase</fullName>
    </submittedName>
</protein>
<comment type="caution">
    <text evidence="2">The sequence shown here is derived from an EMBL/GenBank/DDBJ whole genome shotgun (WGS) entry which is preliminary data.</text>
</comment>
<dbReference type="Pfam" id="PF13302">
    <property type="entry name" value="Acetyltransf_3"/>
    <property type="match status" value="1"/>
</dbReference>
<name>A0ABS1M9Z4_9NOCA</name>
<reference evidence="2 3" key="1">
    <citation type="submission" date="2021-01" db="EMBL/GenBank/DDBJ databases">
        <title>WGS of actinomycetes isolated from Thailand.</title>
        <authorList>
            <person name="Thawai C."/>
        </authorList>
    </citation>
    <scope>NUCLEOTIDE SEQUENCE [LARGE SCALE GENOMIC DNA]</scope>
    <source>
        <strain evidence="2 3">LPG 2</strain>
    </source>
</reference>
<sequence length="118" mass="13258">MAAYSDFPASLSTPRLRLRRWCPSDAEAYRALWAERDVRALRRIDADGRPTVEEVREWLVANPLDADPGLGLLPIALRDTGEFIGYCGLIVDRSGRVDPDPERGDSIWMTRELDTSAV</sequence>
<feature type="domain" description="N-acetyltransferase" evidence="1">
    <location>
        <begin position="15"/>
        <end position="91"/>
    </location>
</feature>
<evidence type="ECO:0000259" key="1">
    <source>
        <dbReference type="Pfam" id="PF13302"/>
    </source>
</evidence>
<keyword evidence="3" id="KW-1185">Reference proteome</keyword>
<evidence type="ECO:0000313" key="2">
    <source>
        <dbReference type="EMBL" id="MBL1077121.1"/>
    </source>
</evidence>
<accession>A0ABS1M9Z4</accession>
<evidence type="ECO:0000313" key="3">
    <source>
        <dbReference type="Proteomes" id="UP000602198"/>
    </source>
</evidence>
<organism evidence="2 3">
    <name type="scientific">Nocardia acididurans</name>
    <dbReference type="NCBI Taxonomy" id="2802282"/>
    <lineage>
        <taxon>Bacteria</taxon>
        <taxon>Bacillati</taxon>
        <taxon>Actinomycetota</taxon>
        <taxon>Actinomycetes</taxon>
        <taxon>Mycobacteriales</taxon>
        <taxon>Nocardiaceae</taxon>
        <taxon>Nocardia</taxon>
    </lineage>
</organism>
<dbReference type="Gene3D" id="3.40.630.30">
    <property type="match status" value="1"/>
</dbReference>
<dbReference type="Proteomes" id="UP000602198">
    <property type="component" value="Unassembled WGS sequence"/>
</dbReference>
<dbReference type="SUPFAM" id="SSF55729">
    <property type="entry name" value="Acyl-CoA N-acyltransferases (Nat)"/>
    <property type="match status" value="1"/>
</dbReference>
<gene>
    <name evidence="2" type="ORF">JK358_22235</name>
</gene>
<dbReference type="EMBL" id="JAERRJ010000008">
    <property type="protein sequence ID" value="MBL1077121.1"/>
    <property type="molecule type" value="Genomic_DNA"/>
</dbReference>
<proteinExistence type="predicted"/>
<dbReference type="InterPro" id="IPR000182">
    <property type="entry name" value="GNAT_dom"/>
</dbReference>
<dbReference type="InterPro" id="IPR016181">
    <property type="entry name" value="Acyl_CoA_acyltransferase"/>
</dbReference>
<dbReference type="RefSeq" id="WP_201949788.1">
    <property type="nucleotide sequence ID" value="NZ_JAERRJ010000008.1"/>
</dbReference>